<proteinExistence type="predicted"/>
<gene>
    <name evidence="1" type="ORF">OHAE_2340</name>
</gene>
<name>A0A2P9HR84_9HYPH</name>
<sequence length="56" mass="6430">MCSFGTEVKRLSVRTAANKEKTALLAPYYRKPFGLVARFRRPIPITRPRRVTPTPL</sequence>
<dbReference type="AlphaFoldDB" id="A0A2P9HR84"/>
<dbReference type="EMBL" id="OOFM01000005">
    <property type="protein sequence ID" value="SPL66473.1"/>
    <property type="molecule type" value="Genomic_DNA"/>
</dbReference>
<evidence type="ECO:0000313" key="2">
    <source>
        <dbReference type="Proteomes" id="UP000246073"/>
    </source>
</evidence>
<reference evidence="2" key="1">
    <citation type="submission" date="2017-12" db="EMBL/GenBank/DDBJ databases">
        <authorList>
            <person name="Diaz M."/>
        </authorList>
    </citation>
    <scope>NUCLEOTIDE SEQUENCE [LARGE SCALE GENOMIC DNA]</scope>
    <source>
        <strain evidence="2">FI11154</strain>
    </source>
</reference>
<accession>A0A2P9HR84</accession>
<organism evidence="1 2">
    <name type="scientific">Ochrobactrum soli</name>
    <dbReference type="NCBI Taxonomy" id="2448455"/>
    <lineage>
        <taxon>Bacteria</taxon>
        <taxon>Pseudomonadati</taxon>
        <taxon>Pseudomonadota</taxon>
        <taxon>Alphaproteobacteria</taxon>
        <taxon>Hyphomicrobiales</taxon>
        <taxon>Brucellaceae</taxon>
        <taxon>Brucella/Ochrobactrum group</taxon>
        <taxon>Ochrobactrum</taxon>
    </lineage>
</organism>
<protein>
    <submittedName>
        <fullName evidence="1">Uncharacterized protein</fullName>
    </submittedName>
</protein>
<evidence type="ECO:0000313" key="1">
    <source>
        <dbReference type="EMBL" id="SPL66473.1"/>
    </source>
</evidence>
<dbReference type="Proteomes" id="UP000246073">
    <property type="component" value="Unassembled WGS sequence"/>
</dbReference>